<dbReference type="InterPro" id="IPR013491">
    <property type="entry name" value="Tape_meas_N"/>
</dbReference>
<dbReference type="Proteomes" id="UP000284219">
    <property type="component" value="Unassembled WGS sequence"/>
</dbReference>
<feature type="transmembrane region" description="Helical" evidence="2">
    <location>
        <begin position="472"/>
        <end position="494"/>
    </location>
</feature>
<keyword evidence="2" id="KW-0812">Transmembrane</keyword>
<feature type="transmembrane region" description="Helical" evidence="2">
    <location>
        <begin position="360"/>
        <end position="385"/>
    </location>
</feature>
<dbReference type="EMBL" id="MCHY01000009">
    <property type="protein sequence ID" value="RKD22543.1"/>
    <property type="molecule type" value="Genomic_DNA"/>
</dbReference>
<evidence type="ECO:0000313" key="5">
    <source>
        <dbReference type="Proteomes" id="UP000284219"/>
    </source>
</evidence>
<dbReference type="AlphaFoldDB" id="A0A419SFH7"/>
<keyword evidence="2" id="KW-0472">Membrane</keyword>
<evidence type="ECO:0000259" key="3">
    <source>
        <dbReference type="Pfam" id="PF20155"/>
    </source>
</evidence>
<keyword evidence="2" id="KW-1133">Transmembrane helix</keyword>
<organism evidence="4 5">
    <name type="scientific">Ammoniphilus oxalaticus</name>
    <dbReference type="NCBI Taxonomy" id="66863"/>
    <lineage>
        <taxon>Bacteria</taxon>
        <taxon>Bacillati</taxon>
        <taxon>Bacillota</taxon>
        <taxon>Bacilli</taxon>
        <taxon>Bacillales</taxon>
        <taxon>Paenibacillaceae</taxon>
        <taxon>Aneurinibacillus group</taxon>
        <taxon>Ammoniphilus</taxon>
    </lineage>
</organism>
<evidence type="ECO:0000256" key="2">
    <source>
        <dbReference type="SAM" id="Phobius"/>
    </source>
</evidence>
<dbReference type="Pfam" id="PF20155">
    <property type="entry name" value="TMP_3"/>
    <property type="match status" value="1"/>
</dbReference>
<name>A0A419SFH7_9BACL</name>
<keyword evidence="5" id="KW-1185">Reference proteome</keyword>
<evidence type="ECO:0000256" key="1">
    <source>
        <dbReference type="SAM" id="Coils"/>
    </source>
</evidence>
<feature type="transmembrane region" description="Helical" evidence="2">
    <location>
        <begin position="501"/>
        <end position="523"/>
    </location>
</feature>
<accession>A0A419SFH7</accession>
<comment type="caution">
    <text evidence="4">The sequence shown here is derived from an EMBL/GenBank/DDBJ whole genome shotgun (WGS) entry which is preliminary data.</text>
</comment>
<feature type="transmembrane region" description="Helical" evidence="2">
    <location>
        <begin position="432"/>
        <end position="452"/>
    </location>
</feature>
<dbReference type="OrthoDB" id="1677957at2"/>
<dbReference type="RefSeq" id="WP_120190014.1">
    <property type="nucleotide sequence ID" value="NZ_MCHY01000009.1"/>
</dbReference>
<proteinExistence type="predicted"/>
<feature type="coiled-coil region" evidence="1">
    <location>
        <begin position="40"/>
        <end position="74"/>
    </location>
</feature>
<dbReference type="NCBIfam" id="TIGR02675">
    <property type="entry name" value="tape_meas_nterm"/>
    <property type="match status" value="1"/>
</dbReference>
<feature type="transmembrane region" description="Helical" evidence="2">
    <location>
        <begin position="391"/>
        <end position="412"/>
    </location>
</feature>
<keyword evidence="1" id="KW-0175">Coiled coil</keyword>
<protein>
    <recommendedName>
        <fullName evidence="3">Tape measure protein N-terminal domain-containing protein</fullName>
    </recommendedName>
</protein>
<feature type="domain" description="Tape measure protein N-terminal" evidence="3">
    <location>
        <begin position="128"/>
        <end position="299"/>
    </location>
</feature>
<reference evidence="4 5" key="1">
    <citation type="submission" date="2016-08" db="EMBL/GenBank/DDBJ databases">
        <title>Novel Firmicute Genomes.</title>
        <authorList>
            <person name="Poppleton D.I."/>
            <person name="Gribaldo S."/>
        </authorList>
    </citation>
    <scope>NUCLEOTIDE SEQUENCE [LARGE SCALE GENOMIC DNA]</scope>
    <source>
        <strain evidence="4 5">RAOx-1</strain>
    </source>
</reference>
<sequence>MSLQDRLTGPMMKIMRAMESTIKVMEQMDSTTQQLDQKSLANARKNITNASADLERLQSSMQNTGRAIEQATRNQDRFNNSLGDGLSTIKSYATGILAAVGAYKAFNAAKNMISNMLSRGFEMIAFRQSTEAAFTIFLGSAEKAKKYMDDMYAFALKTPFAYPDLLESSRNMIAMGVAAQNTFPIMQSIGDAVAGLGKGKDEMMRLADIFGSIQLAGKATLGEIRRFQDVGVEAMGMLAKHFDVSIEEMEKRVTKGAVSAGEAIAAVVEGINEQFGGSMAGVKGTVLGALDSMRSAIRNAGEAMLENLTEPITKGIGTVTELIKKIPQHLGPAIAAFIPLIEMFNHAVESNKLDHILSVIGIGLTSVAWILSGVGQAALWVAGIFSDNWSWIAPILFIIGFALSAVALRMLVIRSYTLLATAAQWAYNTAMAANPATWIILAIVAAIALVIYATIAWSEKTAMVVGAIVGSFYWLGAAIMNIIIGISNFILLVLELIMNGWFGTIFLIQMLWFGLSVLVLSILDGIINGTMVAAEFLVNTWNRGTYAVQMAFYNMGQGTLNVMSGVVSGTESMVNRALESISNLINGAISGANKLIGWLNSAFGLNIDSVGEVDLSVNFSRATNAITAMQAKLSEPIQAAPVSFGRSNMSGSYAASNMPTMPEYKKLERLDYMNMGDAFNKGYDAGSDLSKGVTRSLKGISNALEGYDSGPKEVLELMDAAQNLDPTANELAGGDKGKNPTGGKLDKIGKIDDKINIADEDLKLLLEYADRKSIQDVSITLTPTVSFGDLTIREEADIDKIVDKINKNFEDEMERSVEGVVEA</sequence>
<gene>
    <name evidence="4" type="ORF">BEP19_09790</name>
</gene>
<evidence type="ECO:0000313" key="4">
    <source>
        <dbReference type="EMBL" id="RKD22543.1"/>
    </source>
</evidence>